<sequence>SWEFRLLYDGACPLCVREVEMLRAKDGGKGNLDLVDIASDDYDAKENAGIEYAEAMKTIHGLDAANNVYTGVEVFEKAYKAVGLGYVYAFTKVPFLLNAANKVYDVWAKYRLNVTSRGSLAEHLAARKA</sequence>
<dbReference type="InterPro" id="IPR044691">
    <property type="entry name" value="DCC1_Trx"/>
</dbReference>
<dbReference type="KEGG" id="olu:OSTLU_10574"/>
<dbReference type="OrthoDB" id="441708at2759"/>
<evidence type="ECO:0008006" key="3">
    <source>
        <dbReference type="Google" id="ProtNLM"/>
    </source>
</evidence>
<dbReference type="Proteomes" id="UP000001568">
    <property type="component" value="Chromosome 6"/>
</dbReference>
<dbReference type="GO" id="GO:0015035">
    <property type="term" value="F:protein-disulfide reductase activity"/>
    <property type="evidence" value="ECO:0007669"/>
    <property type="project" value="EnsemblPlants"/>
</dbReference>
<dbReference type="InterPro" id="IPR007263">
    <property type="entry name" value="DCC1-like"/>
</dbReference>
<dbReference type="Pfam" id="PF04134">
    <property type="entry name" value="DCC1-like"/>
    <property type="match status" value="1"/>
</dbReference>
<keyword evidence="2" id="KW-1185">Reference proteome</keyword>
<dbReference type="GO" id="GO:0042246">
    <property type="term" value="P:tissue regeneration"/>
    <property type="evidence" value="ECO:0007669"/>
    <property type="project" value="EnsemblPlants"/>
</dbReference>
<dbReference type="Gramene" id="ABO96497">
    <property type="protein sequence ID" value="ABO96497"/>
    <property type="gene ID" value="OSTLU_10574"/>
</dbReference>
<dbReference type="PANTHER" id="PTHR34290:SF2">
    <property type="entry name" value="OS04G0668800 PROTEIN"/>
    <property type="match status" value="1"/>
</dbReference>
<protein>
    <recommendedName>
        <fullName evidence="3">Thiol-disulfide oxidoreductase</fullName>
    </recommendedName>
</protein>
<dbReference type="AlphaFoldDB" id="A4RYQ6"/>
<feature type="non-terminal residue" evidence="1">
    <location>
        <position position="1"/>
    </location>
</feature>
<feature type="non-terminal residue" evidence="1">
    <location>
        <position position="129"/>
    </location>
</feature>
<accession>A4RYQ6</accession>
<dbReference type="RefSeq" id="XP_001418204.1">
    <property type="nucleotide sequence ID" value="XM_001418167.1"/>
</dbReference>
<reference evidence="1 2" key="1">
    <citation type="journal article" date="2007" name="Proc. Natl. Acad. Sci. U.S.A.">
        <title>The tiny eukaryote Ostreococcus provides genomic insights into the paradox of plankton speciation.</title>
        <authorList>
            <person name="Palenik B."/>
            <person name="Grimwood J."/>
            <person name="Aerts A."/>
            <person name="Rouze P."/>
            <person name="Salamov A."/>
            <person name="Putnam N."/>
            <person name="Dupont C."/>
            <person name="Jorgensen R."/>
            <person name="Derelle E."/>
            <person name="Rombauts S."/>
            <person name="Zhou K."/>
            <person name="Otillar R."/>
            <person name="Merchant S.S."/>
            <person name="Podell S."/>
            <person name="Gaasterland T."/>
            <person name="Napoli C."/>
            <person name="Gendler K."/>
            <person name="Manuell A."/>
            <person name="Tai V."/>
            <person name="Vallon O."/>
            <person name="Piganeau G."/>
            <person name="Jancek S."/>
            <person name="Heijde M."/>
            <person name="Jabbari K."/>
            <person name="Bowler C."/>
            <person name="Lohr M."/>
            <person name="Robbens S."/>
            <person name="Werner G."/>
            <person name="Dubchak I."/>
            <person name="Pazour G.J."/>
            <person name="Ren Q."/>
            <person name="Paulsen I."/>
            <person name="Delwiche C."/>
            <person name="Schmutz J."/>
            <person name="Rokhsar D."/>
            <person name="Van de Peer Y."/>
            <person name="Moreau H."/>
            <person name="Grigoriev I.V."/>
        </authorList>
    </citation>
    <scope>NUCLEOTIDE SEQUENCE [LARGE SCALE GENOMIC DNA]</scope>
    <source>
        <strain evidence="1 2">CCE9901</strain>
    </source>
</reference>
<dbReference type="eggNOG" id="ENOG502RXZ4">
    <property type="taxonomic scope" value="Eukaryota"/>
</dbReference>
<gene>
    <name evidence="1" type="ORF">OSTLU_10574</name>
</gene>
<evidence type="ECO:0000313" key="2">
    <source>
        <dbReference type="Proteomes" id="UP000001568"/>
    </source>
</evidence>
<dbReference type="HOGENOM" id="CLU_086500_2_1_1"/>
<dbReference type="EMBL" id="CP000586">
    <property type="protein sequence ID" value="ABO96497.1"/>
    <property type="molecule type" value="Genomic_DNA"/>
</dbReference>
<dbReference type="OMA" id="WLYAPLR"/>
<evidence type="ECO:0000313" key="1">
    <source>
        <dbReference type="EMBL" id="ABO96497.1"/>
    </source>
</evidence>
<proteinExistence type="predicted"/>
<dbReference type="PANTHER" id="PTHR34290">
    <property type="entry name" value="SI:CH73-390P7.2"/>
    <property type="match status" value="1"/>
</dbReference>
<dbReference type="GeneID" id="5002567"/>
<name>A4RYQ6_OSTLU</name>
<organism evidence="1 2">
    <name type="scientific">Ostreococcus lucimarinus (strain CCE9901)</name>
    <dbReference type="NCBI Taxonomy" id="436017"/>
    <lineage>
        <taxon>Eukaryota</taxon>
        <taxon>Viridiplantae</taxon>
        <taxon>Chlorophyta</taxon>
        <taxon>Mamiellophyceae</taxon>
        <taxon>Mamiellales</taxon>
        <taxon>Bathycoccaceae</taxon>
        <taxon>Ostreococcus</taxon>
    </lineage>
</organism>
<dbReference type="GO" id="GO:0005739">
    <property type="term" value="C:mitochondrion"/>
    <property type="evidence" value="ECO:0007669"/>
    <property type="project" value="EnsemblPlants"/>
</dbReference>